<dbReference type="OrthoDB" id="9816001at2"/>
<evidence type="ECO:0000313" key="4">
    <source>
        <dbReference type="Proteomes" id="UP000223749"/>
    </source>
</evidence>
<dbReference type="Gene3D" id="3.40.50.1110">
    <property type="entry name" value="SGNH hydrolase"/>
    <property type="match status" value="1"/>
</dbReference>
<dbReference type="RefSeq" id="WP_099439272.1">
    <property type="nucleotide sequence ID" value="NZ_CP024091.1"/>
</dbReference>
<dbReference type="Gene3D" id="2.60.40.10">
    <property type="entry name" value="Immunoglobulins"/>
    <property type="match status" value="1"/>
</dbReference>
<accession>A0A2D1U6X1</accession>
<evidence type="ECO:0000313" key="3">
    <source>
        <dbReference type="EMBL" id="ATP57348.1"/>
    </source>
</evidence>
<feature type="domain" description="Sialate O-acetylesterase" evidence="2">
    <location>
        <begin position="107"/>
        <end position="335"/>
    </location>
</feature>
<dbReference type="Pfam" id="PF03629">
    <property type="entry name" value="SASA"/>
    <property type="match status" value="1"/>
</dbReference>
<evidence type="ECO:0000259" key="2">
    <source>
        <dbReference type="Pfam" id="PF03629"/>
    </source>
</evidence>
<dbReference type="PANTHER" id="PTHR22901">
    <property type="entry name" value="SIALATE O-ACETYLESTERASE"/>
    <property type="match status" value="1"/>
</dbReference>
<reference evidence="3 4" key="1">
    <citation type="submission" date="2017-10" db="EMBL/GenBank/DDBJ databases">
        <title>Whole genome of Pedobacter ginsengisoli T01R-27 isolated from tomato rhizosphere.</title>
        <authorList>
            <person name="Weon H.-Y."/>
            <person name="Lee S.A."/>
            <person name="Sang M.K."/>
            <person name="Song J."/>
        </authorList>
    </citation>
    <scope>NUCLEOTIDE SEQUENCE [LARGE SCALE GENOMIC DNA]</scope>
    <source>
        <strain evidence="3 4">T01R-27</strain>
    </source>
</reference>
<name>A0A2D1U6X1_9SPHI</name>
<protein>
    <submittedName>
        <fullName evidence="3">Sialate O-acetylesterase</fullName>
    </submittedName>
</protein>
<dbReference type="InterPro" id="IPR005181">
    <property type="entry name" value="SASA"/>
</dbReference>
<organism evidence="3 4">
    <name type="scientific">Pedobacter ginsengisoli</name>
    <dbReference type="NCBI Taxonomy" id="363852"/>
    <lineage>
        <taxon>Bacteria</taxon>
        <taxon>Pseudomonadati</taxon>
        <taxon>Bacteroidota</taxon>
        <taxon>Sphingobacteriia</taxon>
        <taxon>Sphingobacteriales</taxon>
        <taxon>Sphingobacteriaceae</taxon>
        <taxon>Pedobacter</taxon>
    </lineage>
</organism>
<dbReference type="Proteomes" id="UP000223749">
    <property type="component" value="Chromosome"/>
</dbReference>
<dbReference type="InterPro" id="IPR036514">
    <property type="entry name" value="SGNH_hydro_sf"/>
</dbReference>
<dbReference type="GO" id="GO:0005975">
    <property type="term" value="P:carbohydrate metabolic process"/>
    <property type="evidence" value="ECO:0007669"/>
    <property type="project" value="TreeGrafter"/>
</dbReference>
<evidence type="ECO:0000256" key="1">
    <source>
        <dbReference type="ARBA" id="ARBA00022801"/>
    </source>
</evidence>
<dbReference type="KEGG" id="pgs:CPT03_13125"/>
<dbReference type="EMBL" id="CP024091">
    <property type="protein sequence ID" value="ATP57348.1"/>
    <property type="molecule type" value="Genomic_DNA"/>
</dbReference>
<gene>
    <name evidence="3" type="ORF">CPT03_13125</name>
</gene>
<dbReference type="PANTHER" id="PTHR22901:SF0">
    <property type="entry name" value="SIALATE O-ACETYLESTERASE"/>
    <property type="match status" value="1"/>
</dbReference>
<dbReference type="AlphaFoldDB" id="A0A2D1U6X1"/>
<dbReference type="SUPFAM" id="SSF52266">
    <property type="entry name" value="SGNH hydrolase"/>
    <property type="match status" value="1"/>
</dbReference>
<keyword evidence="1" id="KW-0378">Hydrolase</keyword>
<proteinExistence type="predicted"/>
<sequence>MKKHIIVLVSLMLLWNTTILKANISLPAIISSGMVLQQQSNANLWGSAKAGAKITVLTSWNQKVYSVTTTKEGTWKLAVSTPKAGGPYKITFNDGSKLVLDDIFIGEVWLCSGQSNMEMPVKGYANQPILNANEILMDADESGVRLFRVEKKMSKTPQTQLDAKWQTADAASVKEFSAVGYQFARILQKRLKVPVGIIQSAFGGTDIEAWMTTRSLQGFDDFKTPADTAKIMKNNPGVLFNAMINPILGYSIKGTLWYQGENNRMNPFSYDKKMAAMVKEWRQLWNSGEWPFYYVQIAPNVYKDHADQIPFLYEAQSRAMKLIPNSGMVVSVDVGSMTTIHPPNKTIISKRLAYWALSNTYGKEGIAFRGPVYKSLKITDDKAVLSFDEIPNGLTAYDKKLISFEIAGSDKVFYPAEASITGKTVVVHSESVKSPVAVRYAFKDRSEGNLYNVEGLPAEPFRTDTW</sequence>
<dbReference type="GO" id="GO:0001681">
    <property type="term" value="F:sialate O-acetylesterase activity"/>
    <property type="evidence" value="ECO:0007669"/>
    <property type="project" value="InterPro"/>
</dbReference>
<keyword evidence="4" id="KW-1185">Reference proteome</keyword>
<dbReference type="InterPro" id="IPR039329">
    <property type="entry name" value="SIAE"/>
</dbReference>
<dbReference type="InterPro" id="IPR013783">
    <property type="entry name" value="Ig-like_fold"/>
</dbReference>